<evidence type="ECO:0000313" key="2">
    <source>
        <dbReference type="Proteomes" id="UP000298663"/>
    </source>
</evidence>
<name>A0A4U5LY51_STECR</name>
<dbReference type="Proteomes" id="UP000298663">
    <property type="component" value="Unassembled WGS sequence"/>
</dbReference>
<dbReference type="AlphaFoldDB" id="A0A4U5LY51"/>
<reference evidence="1 2" key="1">
    <citation type="journal article" date="2015" name="Genome Biol.">
        <title>Comparative genomics of Steinernema reveals deeply conserved gene regulatory networks.</title>
        <authorList>
            <person name="Dillman A.R."/>
            <person name="Macchietto M."/>
            <person name="Porter C.F."/>
            <person name="Rogers A."/>
            <person name="Williams B."/>
            <person name="Antoshechkin I."/>
            <person name="Lee M.M."/>
            <person name="Goodwin Z."/>
            <person name="Lu X."/>
            <person name="Lewis E.E."/>
            <person name="Goodrich-Blair H."/>
            <person name="Stock S.P."/>
            <person name="Adams B.J."/>
            <person name="Sternberg P.W."/>
            <person name="Mortazavi A."/>
        </authorList>
    </citation>
    <scope>NUCLEOTIDE SEQUENCE [LARGE SCALE GENOMIC DNA]</scope>
    <source>
        <strain evidence="1 2">ALL</strain>
    </source>
</reference>
<proteinExistence type="predicted"/>
<dbReference type="EMBL" id="AZBU02000011">
    <property type="protein sequence ID" value="TKR61198.1"/>
    <property type="molecule type" value="Genomic_DNA"/>
</dbReference>
<evidence type="ECO:0000313" key="1">
    <source>
        <dbReference type="EMBL" id="TKR61198.1"/>
    </source>
</evidence>
<reference evidence="1 2" key="2">
    <citation type="journal article" date="2019" name="G3 (Bethesda)">
        <title>Hybrid Assembly of the Genome of the Entomopathogenic Nematode Steinernema carpocapsae Identifies the X-Chromosome.</title>
        <authorList>
            <person name="Serra L."/>
            <person name="Macchietto M."/>
            <person name="Macias-Munoz A."/>
            <person name="McGill C.J."/>
            <person name="Rodriguez I.M."/>
            <person name="Rodriguez B."/>
            <person name="Murad R."/>
            <person name="Mortazavi A."/>
        </authorList>
    </citation>
    <scope>NUCLEOTIDE SEQUENCE [LARGE SCALE GENOMIC DNA]</scope>
    <source>
        <strain evidence="1 2">ALL</strain>
    </source>
</reference>
<protein>
    <submittedName>
        <fullName evidence="1">Uncharacterized protein</fullName>
    </submittedName>
</protein>
<sequence>MVSGKDPHLRLAIATKTRLSSQWRTSLRLPRDADRGTSTPGFARVFRRQSAMMTVRRRSSARKKLRRDLDLALPNRRTTPWIILSLRWLEDFGLDSPSPRVRGISKEVLSRDRTRMCTRPTKHLLSRFRRTARFTLWCTLRSTSLMC</sequence>
<organism evidence="1 2">
    <name type="scientific">Steinernema carpocapsae</name>
    <name type="common">Entomopathogenic nematode</name>
    <dbReference type="NCBI Taxonomy" id="34508"/>
    <lineage>
        <taxon>Eukaryota</taxon>
        <taxon>Metazoa</taxon>
        <taxon>Ecdysozoa</taxon>
        <taxon>Nematoda</taxon>
        <taxon>Chromadorea</taxon>
        <taxon>Rhabditida</taxon>
        <taxon>Tylenchina</taxon>
        <taxon>Panagrolaimomorpha</taxon>
        <taxon>Strongyloidoidea</taxon>
        <taxon>Steinernematidae</taxon>
        <taxon>Steinernema</taxon>
    </lineage>
</organism>
<accession>A0A4U5LY51</accession>
<gene>
    <name evidence="1" type="ORF">L596_028342</name>
</gene>
<comment type="caution">
    <text evidence="1">The sequence shown here is derived from an EMBL/GenBank/DDBJ whole genome shotgun (WGS) entry which is preliminary data.</text>
</comment>
<keyword evidence="2" id="KW-1185">Reference proteome</keyword>